<keyword evidence="2" id="KW-1185">Reference proteome</keyword>
<evidence type="ECO:0000313" key="1">
    <source>
        <dbReference type="EMBL" id="CAL1404821.1"/>
    </source>
</evidence>
<name>A0AAV2G2R2_9ROSI</name>
<organism evidence="1 2">
    <name type="scientific">Linum trigynum</name>
    <dbReference type="NCBI Taxonomy" id="586398"/>
    <lineage>
        <taxon>Eukaryota</taxon>
        <taxon>Viridiplantae</taxon>
        <taxon>Streptophyta</taxon>
        <taxon>Embryophyta</taxon>
        <taxon>Tracheophyta</taxon>
        <taxon>Spermatophyta</taxon>
        <taxon>Magnoliopsida</taxon>
        <taxon>eudicotyledons</taxon>
        <taxon>Gunneridae</taxon>
        <taxon>Pentapetalae</taxon>
        <taxon>rosids</taxon>
        <taxon>fabids</taxon>
        <taxon>Malpighiales</taxon>
        <taxon>Linaceae</taxon>
        <taxon>Linum</taxon>
    </lineage>
</organism>
<gene>
    <name evidence="1" type="ORF">LTRI10_LOCUS44643</name>
</gene>
<dbReference type="EMBL" id="OZ034821">
    <property type="protein sequence ID" value="CAL1404821.1"/>
    <property type="molecule type" value="Genomic_DNA"/>
</dbReference>
<protein>
    <submittedName>
        <fullName evidence="1">Uncharacterized protein</fullName>
    </submittedName>
</protein>
<accession>A0AAV2G2R2</accession>
<dbReference type="AlphaFoldDB" id="A0AAV2G2R2"/>
<proteinExistence type="predicted"/>
<evidence type="ECO:0000313" key="2">
    <source>
        <dbReference type="Proteomes" id="UP001497516"/>
    </source>
</evidence>
<dbReference type="Proteomes" id="UP001497516">
    <property type="component" value="Chromosome 8"/>
</dbReference>
<sequence>MHQILLDSRHCLGLSTSPHCISPPTPARVSSSCTFYRSCDHSHSDEGHHVAEIHVVCFDFVVAASLEFRELALELELEGGHGLDSGFAGGLEDGCELGDLGLEPGQGLKLPSTHIHIPVSNKQPKFSCSKGFKR</sequence>
<reference evidence="1 2" key="1">
    <citation type="submission" date="2024-04" db="EMBL/GenBank/DDBJ databases">
        <authorList>
            <person name="Fracassetti M."/>
        </authorList>
    </citation>
    <scope>NUCLEOTIDE SEQUENCE [LARGE SCALE GENOMIC DNA]</scope>
</reference>